<accession>A0ABW3K0F6</accession>
<name>A0ABW3K0F6_9BACT</name>
<keyword evidence="1" id="KW-0732">Signal</keyword>
<dbReference type="RefSeq" id="WP_377575309.1">
    <property type="nucleotide sequence ID" value="NZ_JBHTKA010000001.1"/>
</dbReference>
<comment type="caution">
    <text evidence="3">The sequence shown here is derived from an EMBL/GenBank/DDBJ whole genome shotgun (WGS) entry which is preliminary data.</text>
</comment>
<dbReference type="Gene3D" id="3.40.50.1820">
    <property type="entry name" value="alpha/beta hydrolase"/>
    <property type="match status" value="1"/>
</dbReference>
<keyword evidence="3" id="KW-0378">Hydrolase</keyword>
<dbReference type="EMBL" id="JBHTKA010000001">
    <property type="protein sequence ID" value="MFD0998502.1"/>
    <property type="molecule type" value="Genomic_DNA"/>
</dbReference>
<keyword evidence="4" id="KW-1185">Reference proteome</keyword>
<evidence type="ECO:0000313" key="3">
    <source>
        <dbReference type="EMBL" id="MFD0998502.1"/>
    </source>
</evidence>
<reference evidence="4" key="1">
    <citation type="journal article" date="2019" name="Int. J. Syst. Evol. Microbiol.">
        <title>The Global Catalogue of Microorganisms (GCM) 10K type strain sequencing project: providing services to taxonomists for standard genome sequencing and annotation.</title>
        <authorList>
            <consortium name="The Broad Institute Genomics Platform"/>
            <consortium name="The Broad Institute Genome Sequencing Center for Infectious Disease"/>
            <person name="Wu L."/>
            <person name="Ma J."/>
        </authorList>
    </citation>
    <scope>NUCLEOTIDE SEQUENCE [LARGE SCALE GENOMIC DNA]</scope>
    <source>
        <strain evidence="4">CCUG 58938</strain>
    </source>
</reference>
<dbReference type="GO" id="GO:0016787">
    <property type="term" value="F:hydrolase activity"/>
    <property type="evidence" value="ECO:0007669"/>
    <property type="project" value="UniProtKB-KW"/>
</dbReference>
<gene>
    <name evidence="3" type="ORF">ACFQ21_04260</name>
</gene>
<feature type="chain" id="PRO_5046204139" evidence="1">
    <location>
        <begin position="21"/>
        <end position="266"/>
    </location>
</feature>
<proteinExistence type="predicted"/>
<dbReference type="Proteomes" id="UP001597112">
    <property type="component" value="Unassembled WGS sequence"/>
</dbReference>
<dbReference type="SUPFAM" id="SSF53474">
    <property type="entry name" value="alpha/beta-Hydrolases"/>
    <property type="match status" value="1"/>
</dbReference>
<dbReference type="Pfam" id="PF12146">
    <property type="entry name" value="Hydrolase_4"/>
    <property type="match status" value="1"/>
</dbReference>
<feature type="domain" description="Serine aminopeptidase S33" evidence="2">
    <location>
        <begin position="63"/>
        <end position="169"/>
    </location>
</feature>
<dbReference type="PANTHER" id="PTHR12277">
    <property type="entry name" value="ALPHA/BETA HYDROLASE DOMAIN-CONTAINING PROTEIN"/>
    <property type="match status" value="1"/>
</dbReference>
<evidence type="ECO:0000256" key="1">
    <source>
        <dbReference type="SAM" id="SignalP"/>
    </source>
</evidence>
<dbReference type="PANTHER" id="PTHR12277:SF81">
    <property type="entry name" value="PROTEIN ABHD13"/>
    <property type="match status" value="1"/>
</dbReference>
<dbReference type="InterPro" id="IPR022742">
    <property type="entry name" value="Hydrolase_4"/>
</dbReference>
<feature type="signal peptide" evidence="1">
    <location>
        <begin position="1"/>
        <end position="20"/>
    </location>
</feature>
<evidence type="ECO:0000313" key="4">
    <source>
        <dbReference type="Proteomes" id="UP001597112"/>
    </source>
</evidence>
<dbReference type="InterPro" id="IPR029058">
    <property type="entry name" value="AB_hydrolase_fold"/>
</dbReference>
<sequence length="266" mass="29436">MKSFSLLLLVTFLTISFANAQFDDKFYFPVKAWKPMEGIAFEEVSIKTDTVTLNGIFLKPTGKPKATVLFFHGAGGNVSTYTFMTKPLVDRGFQVFMIDFRGYGKSTGKPTHINVAQDGQVVFDYLINRKDVKNTKLIVFGASLGSQIATKIAKDNQSKVNALVLEGSLSSFTDIALLYAPEEQHAVIKQYLVSPYAAKEDVKALTNMPKLIVHSKEDKEAPIVGSEIIYNNAVGQKEFWTFEGQHLGGMKADANTYITKIEALVK</sequence>
<organism evidence="3 4">
    <name type="scientific">Ohtaekwangia kribbensis</name>
    <dbReference type="NCBI Taxonomy" id="688913"/>
    <lineage>
        <taxon>Bacteria</taxon>
        <taxon>Pseudomonadati</taxon>
        <taxon>Bacteroidota</taxon>
        <taxon>Cytophagia</taxon>
        <taxon>Cytophagales</taxon>
        <taxon>Fulvivirgaceae</taxon>
        <taxon>Ohtaekwangia</taxon>
    </lineage>
</organism>
<protein>
    <submittedName>
        <fullName evidence="3">Alpha/beta hydrolase</fullName>
    </submittedName>
</protein>
<evidence type="ECO:0000259" key="2">
    <source>
        <dbReference type="Pfam" id="PF12146"/>
    </source>
</evidence>